<feature type="transmembrane region" description="Helical" evidence="1">
    <location>
        <begin position="40"/>
        <end position="63"/>
    </location>
</feature>
<feature type="transmembrane region" description="Helical" evidence="1">
    <location>
        <begin position="84"/>
        <end position="106"/>
    </location>
</feature>
<evidence type="ECO:0000313" key="3">
    <source>
        <dbReference type="Proteomes" id="UP000070134"/>
    </source>
</evidence>
<feature type="transmembrane region" description="Helical" evidence="1">
    <location>
        <begin position="126"/>
        <end position="146"/>
    </location>
</feature>
<keyword evidence="3" id="KW-1185">Reference proteome</keyword>
<keyword evidence="1" id="KW-0812">Transmembrane</keyword>
<sequence length="167" mass="18087">MNPLVQMVVFFIFAVPAFLGSVLAAWFPWAQWVGRVGTGLTMLLGGAAVNASFLIGGATYADFADDAKFAWVTYAWRAVVPGNYALWIGLLIAFEAVTGLLILSGGWPTRAGLVAAMAFHLGLGTFFSWFLTYYAAVMLVGMALLLRAEWRGQIATGPAPRRRHRLA</sequence>
<organism evidence="2 3">
    <name type="scientific">Sinomonas atrocyanea</name>
    <dbReference type="NCBI Taxonomy" id="37927"/>
    <lineage>
        <taxon>Bacteria</taxon>
        <taxon>Bacillati</taxon>
        <taxon>Actinomycetota</taxon>
        <taxon>Actinomycetes</taxon>
        <taxon>Micrococcales</taxon>
        <taxon>Micrococcaceae</taxon>
        <taxon>Sinomonas</taxon>
    </lineage>
</organism>
<dbReference type="AlphaFoldDB" id="A0A126ZZ94"/>
<proteinExistence type="predicted"/>
<dbReference type="Proteomes" id="UP000070134">
    <property type="component" value="Chromosome"/>
</dbReference>
<evidence type="ECO:0000313" key="2">
    <source>
        <dbReference type="EMBL" id="AMM31901.1"/>
    </source>
</evidence>
<keyword evidence="1" id="KW-1133">Transmembrane helix</keyword>
<keyword evidence="1" id="KW-0472">Membrane</keyword>
<evidence type="ECO:0000256" key="1">
    <source>
        <dbReference type="SAM" id="Phobius"/>
    </source>
</evidence>
<gene>
    <name evidence="2" type="ORF">SA2016_1219</name>
</gene>
<dbReference type="KEGG" id="satk:SA2016_1219"/>
<dbReference type="EMBL" id="CP014518">
    <property type="protein sequence ID" value="AMM31901.1"/>
    <property type="molecule type" value="Genomic_DNA"/>
</dbReference>
<protein>
    <recommendedName>
        <fullName evidence="4">DoxX family protein</fullName>
    </recommendedName>
</protein>
<evidence type="ECO:0008006" key="4">
    <source>
        <dbReference type="Google" id="ProtNLM"/>
    </source>
</evidence>
<name>A0A126ZZ94_9MICC</name>
<reference evidence="2 3" key="1">
    <citation type="submission" date="2016-02" db="EMBL/GenBank/DDBJ databases">
        <title>Complete genome of Sinomonas atrocyanea KCTC 3377.</title>
        <authorList>
            <person name="Kim K.M."/>
        </authorList>
    </citation>
    <scope>NUCLEOTIDE SEQUENCE [LARGE SCALE GENOMIC DNA]</scope>
    <source>
        <strain evidence="2 3">KCTC 3377</strain>
    </source>
</reference>
<accession>A0A126ZZ94</accession>